<dbReference type="Proteomes" id="UP000542674">
    <property type="component" value="Unassembled WGS sequence"/>
</dbReference>
<keyword evidence="2" id="KW-1185">Reference proteome</keyword>
<evidence type="ECO:0000313" key="2">
    <source>
        <dbReference type="Proteomes" id="UP000542674"/>
    </source>
</evidence>
<name>A0A7W7WV49_9PSEU</name>
<proteinExistence type="predicted"/>
<comment type="caution">
    <text evidence="1">The sequence shown here is derived from an EMBL/GenBank/DDBJ whole genome shotgun (WGS) entry which is preliminary data.</text>
</comment>
<protein>
    <submittedName>
        <fullName evidence="1">Uncharacterized protein</fullName>
    </submittedName>
</protein>
<dbReference type="AlphaFoldDB" id="A0A7W7WV49"/>
<sequence length="265" mass="27173">MSCASATLVVWTSAWLHGAAAADDVLDALGVWADLHDVVADDDGTATALDLPGPDESAAGVALLLAALRRAGAGPARLILPVPGDVRGLGGRGPLSQCALRAGQAAVLPEIGIGLVPRLVADGVLRWTIFDLPSSTPGEHVPLGEAEHGLGSAMREAATALVTLDVARHRPNVREEIAALSAEQSRLTWPAGMPSRSLRVLQRAAEVNAILQVAASDAPGGAVSASATQARDEALRPLSEAVRRARLAAVDEAVRVLSDQAAGRH</sequence>
<organism evidence="1 2">
    <name type="scientific">Saccharothrix violaceirubra</name>
    <dbReference type="NCBI Taxonomy" id="413306"/>
    <lineage>
        <taxon>Bacteria</taxon>
        <taxon>Bacillati</taxon>
        <taxon>Actinomycetota</taxon>
        <taxon>Actinomycetes</taxon>
        <taxon>Pseudonocardiales</taxon>
        <taxon>Pseudonocardiaceae</taxon>
        <taxon>Saccharothrix</taxon>
    </lineage>
</organism>
<dbReference type="EMBL" id="JACHJS010000001">
    <property type="protein sequence ID" value="MBB4964939.1"/>
    <property type="molecule type" value="Genomic_DNA"/>
</dbReference>
<reference evidence="1 2" key="1">
    <citation type="submission" date="2020-08" db="EMBL/GenBank/DDBJ databases">
        <title>Sequencing the genomes of 1000 actinobacteria strains.</title>
        <authorList>
            <person name="Klenk H.-P."/>
        </authorList>
    </citation>
    <scope>NUCLEOTIDE SEQUENCE [LARGE SCALE GENOMIC DNA]</scope>
    <source>
        <strain evidence="1 2">DSM 45084</strain>
    </source>
</reference>
<accession>A0A7W7WV49</accession>
<evidence type="ECO:0000313" key="1">
    <source>
        <dbReference type="EMBL" id="MBB4964939.1"/>
    </source>
</evidence>
<dbReference type="RefSeq" id="WP_184668248.1">
    <property type="nucleotide sequence ID" value="NZ_BAABAI010000039.1"/>
</dbReference>
<gene>
    <name evidence="1" type="ORF">F4559_002298</name>
</gene>